<dbReference type="InterPro" id="IPR045773">
    <property type="entry name" value="DUF6226"/>
</dbReference>
<proteinExistence type="predicted"/>
<dbReference type="EMBL" id="CP031422">
    <property type="protein sequence ID" value="AZS41601.1"/>
    <property type="molecule type" value="Genomic_DNA"/>
</dbReference>
<dbReference type="RefSeq" id="WP_127012567.1">
    <property type="nucleotide sequence ID" value="NZ_CP031422.1"/>
</dbReference>
<dbReference type="Proteomes" id="UP000274841">
    <property type="component" value="Chromosome"/>
</dbReference>
<name>A0A3Q9J7F7_9MICO</name>
<sequence>MSSDVFPGPFGPMPEAGSAAIMWMPSPSDARRPVRFIGGFEPFAGFVRSQGADPNLLAHDLAATWDFVAAHHVILDSADLAAAAARFVGNVIAMVHPAATWRMAAEPEIGTNTLSIPVEALVQGMVRQSDQREAFLRMIESWDQDDLDDQKVRALSAEAPERTAVLPASAYVRPALPLLLFRDDRGEVIRYGRRWSEGAPPEEAYSRESHPERFEPLLLVVEALVEHLRAGYEVEVRRERDEGGAESIVLDPAVGAAISLAPMPPVVRVETGALFHAIVPSCVCDACDETAESAADEIERIVLSVASGGFREKYPVGRRAWLYTEVRSPDGERRETAAGPAPELTADERERVTSLLSGLDGGWWPAWPLRSTSV</sequence>
<evidence type="ECO:0000313" key="2">
    <source>
        <dbReference type="Proteomes" id="UP000274841"/>
    </source>
</evidence>
<dbReference type="Pfam" id="PF19736">
    <property type="entry name" value="DUF6226"/>
    <property type="match status" value="1"/>
</dbReference>
<dbReference type="AlphaFoldDB" id="A0A3Q9J7F7"/>
<organism evidence="1 2">
    <name type="scientific">Microbacterium oxydans</name>
    <dbReference type="NCBI Taxonomy" id="82380"/>
    <lineage>
        <taxon>Bacteria</taxon>
        <taxon>Bacillati</taxon>
        <taxon>Actinomycetota</taxon>
        <taxon>Actinomycetes</taxon>
        <taxon>Micrococcales</taxon>
        <taxon>Microbacteriaceae</taxon>
        <taxon>Microbacterium</taxon>
    </lineage>
</organism>
<dbReference type="KEGG" id="moy:CVS54_02960"/>
<evidence type="ECO:0000313" key="1">
    <source>
        <dbReference type="EMBL" id="AZS41601.1"/>
    </source>
</evidence>
<accession>A0A3Q9J7F7</accession>
<protein>
    <submittedName>
        <fullName evidence="1">Uncharacterized protein</fullName>
    </submittedName>
</protein>
<reference evidence="1 2" key="1">
    <citation type="submission" date="2018-08" db="EMBL/GenBank/DDBJ databases">
        <title>Microbacterium oxydans strain HG3.</title>
        <authorList>
            <person name="ORTET P."/>
        </authorList>
    </citation>
    <scope>NUCLEOTIDE SEQUENCE [LARGE SCALE GENOMIC DNA]</scope>
    <source>
        <strain evidence="1 2">HG3</strain>
    </source>
</reference>
<gene>
    <name evidence="1" type="ORF">CVS54_02960</name>
</gene>